<evidence type="ECO:0000256" key="4">
    <source>
        <dbReference type="ARBA" id="ARBA00022729"/>
    </source>
</evidence>
<keyword evidence="3" id="KW-0813">Transport</keyword>
<dbReference type="PIRSF" id="PIRSF006470">
    <property type="entry name" value="DctB"/>
    <property type="match status" value="1"/>
</dbReference>
<dbReference type="PROSITE" id="PS51257">
    <property type="entry name" value="PROKAR_LIPOPROTEIN"/>
    <property type="match status" value="1"/>
</dbReference>
<dbReference type="InterPro" id="IPR018389">
    <property type="entry name" value="DctP_fam"/>
</dbReference>
<evidence type="ECO:0000256" key="5">
    <source>
        <dbReference type="SAM" id="SignalP"/>
    </source>
</evidence>
<evidence type="ECO:0000313" key="7">
    <source>
        <dbReference type="Proteomes" id="UP000318937"/>
    </source>
</evidence>
<protein>
    <submittedName>
        <fullName evidence="6">TRAP transporter substrate-binding protein</fullName>
    </submittedName>
</protein>
<dbReference type="EMBL" id="VDGG01000053">
    <property type="protein sequence ID" value="TQR07488.1"/>
    <property type="molecule type" value="Genomic_DNA"/>
</dbReference>
<feature type="signal peptide" evidence="5">
    <location>
        <begin position="1"/>
        <end position="22"/>
    </location>
</feature>
<name>A0A544SQN7_9BACI</name>
<dbReference type="InterPro" id="IPR004682">
    <property type="entry name" value="TRAP_DctP"/>
</dbReference>
<sequence>MKKFLVLMIALMVAFIAGCSSKEGEAKEDVGNNGDKIVLDLSIPEPEDAKFGLTATAFKEELETLTDGKMTVKIHGNNSLGGEREVFELMGLGSVDMAIQSAGPMGNWVPEFNIFDLPFLFDNTDHVYSVLDGAIGEELNGKFETATNVKILGWVENGFVATTSNNIINSVEDVKKMKIRVQENEIQIDTWKAYGAEPTPMAWTEVFTGLQQGVIDGHSNSAATIKSSKIYEVQDYVAEIEDRFSAAPISISTATFDRLTEEQQTAILKAAEVAEVKGREFNKQKVEEALEFLQSEGITITSPDKESFKASAESVYTKWAPKLGEELIDKIRNTPY</sequence>
<dbReference type="PANTHER" id="PTHR33376:SF4">
    <property type="entry name" value="SIALIC ACID-BINDING PERIPLASMIC PROTEIN SIAP"/>
    <property type="match status" value="1"/>
</dbReference>
<evidence type="ECO:0000313" key="6">
    <source>
        <dbReference type="EMBL" id="TQR07488.1"/>
    </source>
</evidence>
<dbReference type="Proteomes" id="UP000318937">
    <property type="component" value="Unassembled WGS sequence"/>
</dbReference>
<evidence type="ECO:0000256" key="1">
    <source>
        <dbReference type="ARBA" id="ARBA00004196"/>
    </source>
</evidence>
<dbReference type="PANTHER" id="PTHR33376">
    <property type="match status" value="1"/>
</dbReference>
<keyword evidence="4 5" id="KW-0732">Signal</keyword>
<keyword evidence="7" id="KW-1185">Reference proteome</keyword>
<comment type="similarity">
    <text evidence="2">Belongs to the bacterial solute-binding protein 7 family.</text>
</comment>
<organism evidence="6 7">
    <name type="scientific">Psychrobacillus soli</name>
    <dbReference type="NCBI Taxonomy" id="1543965"/>
    <lineage>
        <taxon>Bacteria</taxon>
        <taxon>Bacillati</taxon>
        <taxon>Bacillota</taxon>
        <taxon>Bacilli</taxon>
        <taxon>Bacillales</taxon>
        <taxon>Bacillaceae</taxon>
        <taxon>Psychrobacillus</taxon>
    </lineage>
</organism>
<reference evidence="6 7" key="1">
    <citation type="submission" date="2019-05" db="EMBL/GenBank/DDBJ databases">
        <title>Psychrobacillus vulpis sp. nov., a new species isolated from feces of a red fox that inhabits in The Tablas de Daimiel Natural Park, Albacete, Spain.</title>
        <authorList>
            <person name="Rodriguez M."/>
            <person name="Reina J.C."/>
            <person name="Bejar V."/>
            <person name="Llamas I."/>
        </authorList>
    </citation>
    <scope>NUCLEOTIDE SEQUENCE [LARGE SCALE GENOMIC DNA]</scope>
    <source>
        <strain evidence="6 7">NHI-2</strain>
    </source>
</reference>
<dbReference type="Pfam" id="PF03480">
    <property type="entry name" value="DctP"/>
    <property type="match status" value="1"/>
</dbReference>
<dbReference type="InterPro" id="IPR038404">
    <property type="entry name" value="TRAP_DctP_sf"/>
</dbReference>
<dbReference type="Gene3D" id="3.40.190.170">
    <property type="entry name" value="Bacterial extracellular solute-binding protein, family 7"/>
    <property type="match status" value="1"/>
</dbReference>
<evidence type="ECO:0000256" key="3">
    <source>
        <dbReference type="ARBA" id="ARBA00022448"/>
    </source>
</evidence>
<accession>A0A544SQN7</accession>
<dbReference type="RefSeq" id="WP_142608777.1">
    <property type="nucleotide sequence ID" value="NZ_VDGG01000053.1"/>
</dbReference>
<dbReference type="OrthoDB" id="2087at2"/>
<dbReference type="AlphaFoldDB" id="A0A544SQN7"/>
<dbReference type="NCBIfam" id="NF037995">
    <property type="entry name" value="TRAP_S1"/>
    <property type="match status" value="1"/>
</dbReference>
<proteinExistence type="inferred from homology"/>
<dbReference type="GO" id="GO:0055085">
    <property type="term" value="P:transmembrane transport"/>
    <property type="evidence" value="ECO:0007669"/>
    <property type="project" value="InterPro"/>
</dbReference>
<feature type="chain" id="PRO_5039246663" evidence="5">
    <location>
        <begin position="23"/>
        <end position="336"/>
    </location>
</feature>
<dbReference type="GO" id="GO:0030288">
    <property type="term" value="C:outer membrane-bounded periplasmic space"/>
    <property type="evidence" value="ECO:0007669"/>
    <property type="project" value="InterPro"/>
</dbReference>
<comment type="subcellular location">
    <subcellularLocation>
        <location evidence="1">Cell envelope</location>
    </subcellularLocation>
</comment>
<evidence type="ECO:0000256" key="2">
    <source>
        <dbReference type="ARBA" id="ARBA00009023"/>
    </source>
</evidence>
<gene>
    <name evidence="6" type="ORF">FG383_17950</name>
</gene>
<dbReference type="NCBIfam" id="TIGR00787">
    <property type="entry name" value="dctP"/>
    <property type="match status" value="1"/>
</dbReference>
<dbReference type="CDD" id="cd13603">
    <property type="entry name" value="PBP2_TRAP_Siap_TeaA_like"/>
    <property type="match status" value="1"/>
</dbReference>
<comment type="caution">
    <text evidence="6">The sequence shown here is derived from an EMBL/GenBank/DDBJ whole genome shotgun (WGS) entry which is preliminary data.</text>
</comment>